<dbReference type="InterPro" id="IPR007838">
    <property type="entry name" value="Cell_div_ZapA-like"/>
</dbReference>
<name>A0ABV7L6U2_9PROT</name>
<dbReference type="PANTHER" id="PTHR34981">
    <property type="entry name" value="CELL DIVISION PROTEIN ZAPA"/>
    <property type="match status" value="1"/>
</dbReference>
<keyword evidence="12" id="KW-1185">Reference proteome</keyword>
<gene>
    <name evidence="11" type="ORF">ACFOGJ_23835</name>
</gene>
<keyword evidence="3" id="KW-0963">Cytoplasm</keyword>
<evidence type="ECO:0000256" key="10">
    <source>
        <dbReference type="SAM" id="MobiDB-lite"/>
    </source>
</evidence>
<organism evidence="11 12">
    <name type="scientific">Marinibaculum pumilum</name>
    <dbReference type="NCBI Taxonomy" id="1766165"/>
    <lineage>
        <taxon>Bacteria</taxon>
        <taxon>Pseudomonadati</taxon>
        <taxon>Pseudomonadota</taxon>
        <taxon>Alphaproteobacteria</taxon>
        <taxon>Rhodospirillales</taxon>
        <taxon>Rhodospirillaceae</taxon>
        <taxon>Marinibaculum</taxon>
    </lineage>
</organism>
<dbReference type="EMBL" id="JBHRTR010000037">
    <property type="protein sequence ID" value="MFC3230303.1"/>
    <property type="molecule type" value="Genomic_DNA"/>
</dbReference>
<proteinExistence type="predicted"/>
<protein>
    <recommendedName>
        <fullName evidence="2">Cell division protein ZapA</fullName>
    </recommendedName>
    <alternativeName>
        <fullName evidence="9">Z ring-associated protein ZapA</fullName>
    </alternativeName>
</protein>
<evidence type="ECO:0000256" key="5">
    <source>
        <dbReference type="ARBA" id="ARBA00023210"/>
    </source>
</evidence>
<evidence type="ECO:0000313" key="11">
    <source>
        <dbReference type="EMBL" id="MFC3230303.1"/>
    </source>
</evidence>
<evidence type="ECO:0000256" key="9">
    <source>
        <dbReference type="ARBA" id="ARBA00033158"/>
    </source>
</evidence>
<evidence type="ECO:0000256" key="3">
    <source>
        <dbReference type="ARBA" id="ARBA00022490"/>
    </source>
</evidence>
<dbReference type="Gene3D" id="3.30.160.880">
    <property type="entry name" value="Cell division protein ZapA protomer, N-terminal domain"/>
    <property type="match status" value="1"/>
</dbReference>
<comment type="subunit">
    <text evidence="8">Homodimer. Interacts with FtsZ.</text>
</comment>
<comment type="function">
    <text evidence="7">Activator of cell division through the inhibition of FtsZ GTPase activity, therefore promoting FtsZ assembly into bundles of protofilaments necessary for the formation of the division Z ring. It is recruited early at mid-cell but it is not essential for cell division.</text>
</comment>
<keyword evidence="4 11" id="KW-0132">Cell division</keyword>
<feature type="compositionally biased region" description="Low complexity" evidence="10">
    <location>
        <begin position="86"/>
        <end position="102"/>
    </location>
</feature>
<comment type="subcellular location">
    <subcellularLocation>
        <location evidence="1">Cytoplasm</location>
    </subcellularLocation>
</comment>
<dbReference type="SUPFAM" id="SSF102829">
    <property type="entry name" value="Cell division protein ZapA-like"/>
    <property type="match status" value="1"/>
</dbReference>
<dbReference type="InterPro" id="IPR042233">
    <property type="entry name" value="Cell_div_ZapA_N"/>
</dbReference>
<dbReference type="RefSeq" id="WP_379905348.1">
    <property type="nucleotide sequence ID" value="NZ_JBHRTR010000037.1"/>
</dbReference>
<dbReference type="Proteomes" id="UP001595528">
    <property type="component" value="Unassembled WGS sequence"/>
</dbReference>
<dbReference type="InterPro" id="IPR036192">
    <property type="entry name" value="Cell_div_ZapA-like_sf"/>
</dbReference>
<evidence type="ECO:0000256" key="4">
    <source>
        <dbReference type="ARBA" id="ARBA00022618"/>
    </source>
</evidence>
<dbReference type="GO" id="GO:0051301">
    <property type="term" value="P:cell division"/>
    <property type="evidence" value="ECO:0007669"/>
    <property type="project" value="UniProtKB-KW"/>
</dbReference>
<evidence type="ECO:0000256" key="6">
    <source>
        <dbReference type="ARBA" id="ARBA00023306"/>
    </source>
</evidence>
<sequence length="153" mass="15798">MQQRRTGTGQVRITVNGRSYKIGCDAGEEDRIVELGQYLDGRVAELAARVGQVGDERLLLMTALVLADDLAEAVADLEAVRQTPAQSGSSQPGSSQPGSSQPDQERTTGATPHDGAGGEAGQAKVQEAAAAESERVNALASRVEGIAARLASA</sequence>
<reference evidence="12" key="1">
    <citation type="journal article" date="2019" name="Int. J. Syst. Evol. Microbiol.">
        <title>The Global Catalogue of Microorganisms (GCM) 10K type strain sequencing project: providing services to taxonomists for standard genome sequencing and annotation.</title>
        <authorList>
            <consortium name="The Broad Institute Genomics Platform"/>
            <consortium name="The Broad Institute Genome Sequencing Center for Infectious Disease"/>
            <person name="Wu L."/>
            <person name="Ma J."/>
        </authorList>
    </citation>
    <scope>NUCLEOTIDE SEQUENCE [LARGE SCALE GENOMIC DNA]</scope>
    <source>
        <strain evidence="12">KCTC 42964</strain>
    </source>
</reference>
<evidence type="ECO:0000313" key="12">
    <source>
        <dbReference type="Proteomes" id="UP001595528"/>
    </source>
</evidence>
<keyword evidence="5" id="KW-0717">Septation</keyword>
<evidence type="ECO:0000256" key="2">
    <source>
        <dbReference type="ARBA" id="ARBA00015195"/>
    </source>
</evidence>
<accession>A0ABV7L6U2</accession>
<feature type="compositionally biased region" description="Low complexity" evidence="10">
    <location>
        <begin position="121"/>
        <end position="131"/>
    </location>
</feature>
<feature type="region of interest" description="Disordered" evidence="10">
    <location>
        <begin position="81"/>
        <end position="134"/>
    </location>
</feature>
<dbReference type="PANTHER" id="PTHR34981:SF1">
    <property type="entry name" value="CELL DIVISION PROTEIN ZAPA"/>
    <property type="match status" value="1"/>
</dbReference>
<dbReference type="Pfam" id="PF05164">
    <property type="entry name" value="ZapA"/>
    <property type="match status" value="1"/>
</dbReference>
<comment type="caution">
    <text evidence="11">The sequence shown here is derived from an EMBL/GenBank/DDBJ whole genome shotgun (WGS) entry which is preliminary data.</text>
</comment>
<evidence type="ECO:0000256" key="8">
    <source>
        <dbReference type="ARBA" id="ARBA00026068"/>
    </source>
</evidence>
<keyword evidence="6" id="KW-0131">Cell cycle</keyword>
<evidence type="ECO:0000256" key="1">
    <source>
        <dbReference type="ARBA" id="ARBA00004496"/>
    </source>
</evidence>
<evidence type="ECO:0000256" key="7">
    <source>
        <dbReference type="ARBA" id="ARBA00024910"/>
    </source>
</evidence>